<dbReference type="InterPro" id="IPR046909">
    <property type="entry name" value="cREC_REC"/>
</dbReference>
<organism evidence="2 3">
    <name type="scientific">Inquilinus limosus MP06</name>
    <dbReference type="NCBI Taxonomy" id="1398085"/>
    <lineage>
        <taxon>Bacteria</taxon>
        <taxon>Pseudomonadati</taxon>
        <taxon>Pseudomonadota</taxon>
        <taxon>Alphaproteobacteria</taxon>
        <taxon>Rhodospirillales</taxon>
        <taxon>Rhodospirillaceae</taxon>
        <taxon>Inquilinus</taxon>
    </lineage>
</organism>
<proteinExistence type="predicted"/>
<accession>A0A0A0DGR3</accession>
<evidence type="ECO:0000259" key="1">
    <source>
        <dbReference type="Pfam" id="PF20274"/>
    </source>
</evidence>
<dbReference type="AlphaFoldDB" id="A0A0A0DGR3"/>
<comment type="caution">
    <text evidence="2">The sequence shown here is derived from an EMBL/GenBank/DDBJ whole genome shotgun (WGS) entry which is preliminary data.</text>
</comment>
<evidence type="ECO:0000313" key="2">
    <source>
        <dbReference type="EMBL" id="KGM36187.1"/>
    </source>
</evidence>
<dbReference type="EMBL" id="JANX01000001">
    <property type="protein sequence ID" value="KGM36187.1"/>
    <property type="molecule type" value="Genomic_DNA"/>
</dbReference>
<protein>
    <recommendedName>
        <fullName evidence="1">Cyclic-phosphate processing Receiver domain-containing protein</fullName>
    </recommendedName>
</protein>
<feature type="domain" description="Cyclic-phosphate processing Receiver" evidence="1">
    <location>
        <begin position="1"/>
        <end position="99"/>
    </location>
</feature>
<reference evidence="2 3" key="1">
    <citation type="submission" date="2014-01" db="EMBL/GenBank/DDBJ databases">
        <title>Genome sequence determination for a cystic fibrosis isolate, Inquilinus limosus.</title>
        <authorList>
            <person name="Pino M."/>
            <person name="Di Conza J."/>
            <person name="Gutkind G."/>
        </authorList>
    </citation>
    <scope>NUCLEOTIDE SEQUENCE [LARGE SCALE GENOMIC DNA]</scope>
    <source>
        <strain evidence="2 3">MP06</strain>
    </source>
</reference>
<dbReference type="RefSeq" id="WP_034830661.1">
    <property type="nucleotide sequence ID" value="NZ_JANX01000001.1"/>
</dbReference>
<dbReference type="Pfam" id="PF20274">
    <property type="entry name" value="cREC_REC"/>
    <property type="match status" value="1"/>
</dbReference>
<name>A0A0A0DGR3_9PROT</name>
<dbReference type="Proteomes" id="UP000029995">
    <property type="component" value="Unassembled WGS sequence"/>
</dbReference>
<dbReference type="OrthoDB" id="5124760at2"/>
<sequence length="109" mass="12333">MRLFLDDERPPPNDGNDWVIARTYFDAVAKTVECWLAGDLLTYVSFDHDLGEGPNGAEFADFLVMNDVENNGALLPHDFTYYVHSQNPIGKANIEGKLEGYLTFKRNHP</sequence>
<evidence type="ECO:0000313" key="3">
    <source>
        <dbReference type="Proteomes" id="UP000029995"/>
    </source>
</evidence>
<gene>
    <name evidence="2" type="ORF">P409_00635</name>
</gene>